<dbReference type="Proteomes" id="UP000481807">
    <property type="component" value="Unassembled WGS sequence"/>
</dbReference>
<dbReference type="EMBL" id="JAANHJ010000001">
    <property type="protein sequence ID" value="MCG6225205.1"/>
    <property type="molecule type" value="Genomic_DNA"/>
</dbReference>
<accession>A0A364UNY5</accession>
<keyword evidence="8" id="KW-1185">Reference proteome</keyword>
<evidence type="ECO:0000256" key="1">
    <source>
        <dbReference type="SAM" id="Phobius"/>
    </source>
</evidence>
<proteinExistence type="predicted"/>
<feature type="transmembrane region" description="Helical" evidence="1">
    <location>
        <begin position="48"/>
        <end position="71"/>
    </location>
</feature>
<dbReference type="Proteomes" id="UP000261016">
    <property type="component" value="Unassembled WGS sequence"/>
</dbReference>
<dbReference type="RefSeq" id="WP_015364833.1">
    <property type="nucleotide sequence ID" value="NZ_CABMFV010000007.1"/>
</dbReference>
<dbReference type="Pfam" id="PF03703">
    <property type="entry name" value="bPH_2"/>
    <property type="match status" value="1"/>
</dbReference>
<gene>
    <name evidence="4" type="ORF">D3Z30_11510</name>
    <name evidence="5" type="ORF">DXC19_10570</name>
    <name evidence="3" type="ORF">G8J23_04135</name>
</gene>
<dbReference type="PANTHER" id="PTHR34473">
    <property type="entry name" value="UPF0699 TRANSMEMBRANE PROTEIN YDBS"/>
    <property type="match status" value="1"/>
</dbReference>
<dbReference type="EMBL" id="QSTD01000007">
    <property type="protein sequence ID" value="RGM28819.1"/>
    <property type="molecule type" value="Genomic_DNA"/>
</dbReference>
<reference evidence="5 6" key="1">
    <citation type="submission" date="2018-08" db="EMBL/GenBank/DDBJ databases">
        <title>A genome reference for cultivated species of the human gut microbiota.</title>
        <authorList>
            <person name="Zou Y."/>
            <person name="Xue W."/>
            <person name="Luo G."/>
        </authorList>
    </citation>
    <scope>NUCLEOTIDE SEQUENCE [LARGE SCALE GENOMIC DNA]</scope>
    <source>
        <strain evidence="5 6">OM08-17AT</strain>
    </source>
</reference>
<evidence type="ECO:0000313" key="6">
    <source>
        <dbReference type="Proteomes" id="UP000261016"/>
    </source>
</evidence>
<evidence type="ECO:0000313" key="3">
    <source>
        <dbReference type="EMBL" id="MCG6225205.1"/>
    </source>
</evidence>
<evidence type="ECO:0000313" key="7">
    <source>
        <dbReference type="Proteomes" id="UP000481807"/>
    </source>
</evidence>
<dbReference type="GeneID" id="58059601"/>
<dbReference type="EMBL" id="QXWP01000008">
    <property type="protein sequence ID" value="NBH31603.1"/>
    <property type="molecule type" value="Genomic_DNA"/>
</dbReference>
<reference evidence="4 7" key="2">
    <citation type="submission" date="2018-08" db="EMBL/GenBank/DDBJ databases">
        <title>Murine metabolic-syndrome-specific gut microbial biobank.</title>
        <authorList>
            <person name="Liu C."/>
        </authorList>
    </citation>
    <scope>NUCLEOTIDE SEQUENCE [LARGE SCALE GENOMIC DNA]</scope>
    <source>
        <strain evidence="4 7">1XD21-27</strain>
    </source>
</reference>
<reference evidence="3 8" key="3">
    <citation type="submission" date="2020-03" db="EMBL/GenBank/DDBJ databases">
        <title>Comparative genetics of Staphylococcus warneri persistents from caprine mastitis.</title>
        <authorList>
            <person name="Franca C.A."/>
            <person name="Rosa D.S."/>
            <person name="Silva A."/>
            <person name="Rodrigues D.L.N."/>
            <person name="Santos R.G."/>
            <person name="Castillo R.E.H."/>
            <person name="Moreira M.A.S."/>
            <person name="Lima M.C."/>
            <person name="Gouveia G.V."/>
            <person name="Gouveia J.J.S."/>
            <person name="Souza R.F.S."/>
            <person name="Bertram B."/>
            <person name="Azevedo V."/>
            <person name="Costa M."/>
        </authorList>
    </citation>
    <scope>NUCLEOTIDE SEQUENCE [LARGE SCALE GENOMIC DNA]</scope>
    <source>
        <strain evidence="3 8">Cap 9.2</strain>
    </source>
</reference>
<keyword evidence="1" id="KW-1133">Transmembrane helix</keyword>
<dbReference type="PANTHER" id="PTHR34473:SF2">
    <property type="entry name" value="UPF0699 TRANSMEMBRANE PROTEIN YDBT"/>
    <property type="match status" value="1"/>
</dbReference>
<feature type="transmembrane region" description="Helical" evidence="1">
    <location>
        <begin position="16"/>
        <end position="36"/>
    </location>
</feature>
<evidence type="ECO:0000313" key="8">
    <source>
        <dbReference type="Proteomes" id="UP000814367"/>
    </source>
</evidence>
<name>A0A364UNY5_STAWA</name>
<sequence>MSNYNYMDSNAKKSMILANSIGLIILLLVLICILILNWKFLHLTDNKSIAIGGLTLLIICSITLLFIIPTFRYKNFRYLIKNNEIHVRTGIVFINTNIIPFFRIQNIDISEGFIMRKFRLATVTLSTAGGNSELLLINKDKAEEIKHLIKERRNSENLNQNDVKLKE</sequence>
<evidence type="ECO:0000313" key="4">
    <source>
        <dbReference type="EMBL" id="NBH31603.1"/>
    </source>
</evidence>
<keyword evidence="1" id="KW-0812">Transmembrane</keyword>
<organism evidence="5 6">
    <name type="scientific">Staphylococcus warneri</name>
    <dbReference type="NCBI Taxonomy" id="1292"/>
    <lineage>
        <taxon>Bacteria</taxon>
        <taxon>Bacillati</taxon>
        <taxon>Bacillota</taxon>
        <taxon>Bacilli</taxon>
        <taxon>Bacillales</taxon>
        <taxon>Staphylococcaceae</taxon>
        <taxon>Staphylococcus</taxon>
    </lineage>
</organism>
<comment type="caution">
    <text evidence="5">The sequence shown here is derived from an EMBL/GenBank/DDBJ whole genome shotgun (WGS) entry which is preliminary data.</text>
</comment>
<dbReference type="Proteomes" id="UP000814367">
    <property type="component" value="Unassembled WGS sequence"/>
</dbReference>
<keyword evidence="1" id="KW-0472">Membrane</keyword>
<dbReference type="InterPro" id="IPR005182">
    <property type="entry name" value="YdbS-like_PH"/>
</dbReference>
<feature type="domain" description="YdbS-like PH" evidence="2">
    <location>
        <begin position="73"/>
        <end position="148"/>
    </location>
</feature>
<dbReference type="AlphaFoldDB" id="A0A364UNY5"/>
<evidence type="ECO:0000259" key="2">
    <source>
        <dbReference type="Pfam" id="PF03703"/>
    </source>
</evidence>
<protein>
    <submittedName>
        <fullName evidence="3">PH domain-containing protein</fullName>
    </submittedName>
</protein>
<evidence type="ECO:0000313" key="5">
    <source>
        <dbReference type="EMBL" id="RGM28819.1"/>
    </source>
</evidence>